<reference evidence="6 7" key="1">
    <citation type="submission" date="2017-08" db="EMBL/GenBank/DDBJ databases">
        <authorList>
            <person name="de Groot N.N."/>
        </authorList>
    </citation>
    <scope>NUCLEOTIDE SEQUENCE [LARGE SCALE GENOMIC DNA]</scope>
    <source>
        <strain evidence="6 7">JC85</strain>
    </source>
</reference>
<dbReference type="GO" id="GO:0016705">
    <property type="term" value="F:oxidoreductase activity, acting on paired donors, with incorporation or reduction of molecular oxygen"/>
    <property type="evidence" value="ECO:0007669"/>
    <property type="project" value="InterPro"/>
</dbReference>
<dbReference type="AlphaFoldDB" id="A0A285U5U9"/>
<protein>
    <submittedName>
        <fullName evidence="6">Luciferase-type oxidoreductase</fullName>
    </submittedName>
</protein>
<dbReference type="InterPro" id="IPR036661">
    <property type="entry name" value="Luciferase-like_sf"/>
</dbReference>
<dbReference type="RefSeq" id="WP_097137710.1">
    <property type="nucleotide sequence ID" value="NZ_OBQD01000004.1"/>
</dbReference>
<dbReference type="NCBIfam" id="TIGR03571">
    <property type="entry name" value="lucif_BA3436"/>
    <property type="match status" value="1"/>
</dbReference>
<dbReference type="Gene3D" id="3.20.20.30">
    <property type="entry name" value="Luciferase-like domain"/>
    <property type="match status" value="1"/>
</dbReference>
<organism evidence="6 7">
    <name type="scientific">Rhizobium subbaraonis</name>
    <dbReference type="NCBI Taxonomy" id="908946"/>
    <lineage>
        <taxon>Bacteria</taxon>
        <taxon>Pseudomonadati</taxon>
        <taxon>Pseudomonadota</taxon>
        <taxon>Alphaproteobacteria</taxon>
        <taxon>Hyphomicrobiales</taxon>
        <taxon>Rhizobiaceae</taxon>
        <taxon>Rhizobium/Agrobacterium group</taxon>
        <taxon>Rhizobium</taxon>
    </lineage>
</organism>
<dbReference type="PANTHER" id="PTHR30011:SF16">
    <property type="entry name" value="C2H2 FINGER DOMAIN TRANSCRIPTION FACTOR (EUROFUNG)-RELATED"/>
    <property type="match status" value="1"/>
</dbReference>
<sequence length="331" mass="36520">MSRPEANLDWKRPAGIEDHAAYNRLFQPGRLTFGFMAPLEGYPSSPGPTLRDRTAMVRKADELGFSAIWLRDVPFLDPGFGDIGQVIDPMVYAGWLTAQTKSITIGTAGIVLPLRDPLIVAKQAASVDQLSHGRLLLGVSTGDRPAEYPTFGLPFDNSAERFRDALSMIRASTESDFGIFQSQHYGRLDGSLNLVPKPVGARLPLIAIGRAGQDIAWLAANMDGWIWHLSDFGRLPEVIGRWRAATPDAVFKPYGYGTFFDLDSDPNASLQFVRGIRIGRRALVELWKRQQDEGVSHVALNLKPLRRPMDEVLDELAEHVLPHFPAAAIGP</sequence>
<keyword evidence="1" id="KW-0285">Flavoprotein</keyword>
<keyword evidence="3" id="KW-0560">Oxidoreductase</keyword>
<feature type="domain" description="Luciferase-like" evidence="5">
    <location>
        <begin position="34"/>
        <end position="245"/>
    </location>
</feature>
<dbReference type="Pfam" id="PF00296">
    <property type="entry name" value="Bac_luciferase"/>
    <property type="match status" value="1"/>
</dbReference>
<dbReference type="OrthoDB" id="7239898at2"/>
<gene>
    <name evidence="6" type="ORF">SAMN05892877_104103</name>
</gene>
<keyword evidence="4" id="KW-0503">Monooxygenase</keyword>
<dbReference type="InterPro" id="IPR011251">
    <property type="entry name" value="Luciferase-like_dom"/>
</dbReference>
<dbReference type="PANTHER" id="PTHR30011">
    <property type="entry name" value="ALKANESULFONATE MONOOXYGENASE-RELATED"/>
    <property type="match status" value="1"/>
</dbReference>
<dbReference type="InterPro" id="IPR051260">
    <property type="entry name" value="Diverse_substr_monoxygenases"/>
</dbReference>
<evidence type="ECO:0000256" key="1">
    <source>
        <dbReference type="ARBA" id="ARBA00022630"/>
    </source>
</evidence>
<evidence type="ECO:0000313" key="7">
    <source>
        <dbReference type="Proteomes" id="UP000219167"/>
    </source>
</evidence>
<evidence type="ECO:0000256" key="3">
    <source>
        <dbReference type="ARBA" id="ARBA00023002"/>
    </source>
</evidence>
<keyword evidence="7" id="KW-1185">Reference proteome</keyword>
<name>A0A285U5U9_9HYPH</name>
<dbReference type="SUPFAM" id="SSF51679">
    <property type="entry name" value="Bacterial luciferase-like"/>
    <property type="match status" value="1"/>
</dbReference>
<dbReference type="Proteomes" id="UP000219167">
    <property type="component" value="Unassembled WGS sequence"/>
</dbReference>
<evidence type="ECO:0000256" key="4">
    <source>
        <dbReference type="ARBA" id="ARBA00023033"/>
    </source>
</evidence>
<keyword evidence="2" id="KW-0288">FMN</keyword>
<proteinExistence type="predicted"/>
<dbReference type="InterPro" id="IPR020020">
    <property type="entry name" value="Luciferase-type_oxidoreductase"/>
</dbReference>
<accession>A0A285U5U9</accession>
<evidence type="ECO:0000313" key="6">
    <source>
        <dbReference type="EMBL" id="SOC37305.1"/>
    </source>
</evidence>
<dbReference type="EMBL" id="OBQD01000004">
    <property type="protein sequence ID" value="SOC37305.1"/>
    <property type="molecule type" value="Genomic_DNA"/>
</dbReference>
<evidence type="ECO:0000259" key="5">
    <source>
        <dbReference type="Pfam" id="PF00296"/>
    </source>
</evidence>
<dbReference type="GO" id="GO:0004497">
    <property type="term" value="F:monooxygenase activity"/>
    <property type="evidence" value="ECO:0007669"/>
    <property type="project" value="UniProtKB-KW"/>
</dbReference>
<evidence type="ECO:0000256" key="2">
    <source>
        <dbReference type="ARBA" id="ARBA00022643"/>
    </source>
</evidence>